<reference evidence="1" key="2">
    <citation type="submission" date="2020-05" db="UniProtKB">
        <authorList>
            <consortium name="EnsemblMetazoa"/>
        </authorList>
    </citation>
    <scope>IDENTIFICATION</scope>
    <source>
        <strain evidence="1">A-37</strain>
    </source>
</reference>
<accession>A0A182MH53</accession>
<name>A0A182MH53_9DIPT</name>
<proteinExistence type="predicted"/>
<organism evidence="1 2">
    <name type="scientific">Anopheles culicifacies</name>
    <dbReference type="NCBI Taxonomy" id="139723"/>
    <lineage>
        <taxon>Eukaryota</taxon>
        <taxon>Metazoa</taxon>
        <taxon>Ecdysozoa</taxon>
        <taxon>Arthropoda</taxon>
        <taxon>Hexapoda</taxon>
        <taxon>Insecta</taxon>
        <taxon>Pterygota</taxon>
        <taxon>Neoptera</taxon>
        <taxon>Endopterygota</taxon>
        <taxon>Diptera</taxon>
        <taxon>Nematocera</taxon>
        <taxon>Culicoidea</taxon>
        <taxon>Culicidae</taxon>
        <taxon>Anophelinae</taxon>
        <taxon>Anopheles</taxon>
        <taxon>culicifacies species complex</taxon>
    </lineage>
</organism>
<evidence type="ECO:0000313" key="2">
    <source>
        <dbReference type="Proteomes" id="UP000075883"/>
    </source>
</evidence>
<keyword evidence="2" id="KW-1185">Reference proteome</keyword>
<dbReference type="Proteomes" id="UP000075883">
    <property type="component" value="Unassembled WGS sequence"/>
</dbReference>
<dbReference type="EMBL" id="AXCM01007717">
    <property type="status" value="NOT_ANNOTATED_CDS"/>
    <property type="molecule type" value="Genomic_DNA"/>
</dbReference>
<reference evidence="2" key="1">
    <citation type="submission" date="2013-09" db="EMBL/GenBank/DDBJ databases">
        <title>The Genome Sequence of Anopheles culicifacies species A.</title>
        <authorList>
            <consortium name="The Broad Institute Genomics Platform"/>
            <person name="Neafsey D.E."/>
            <person name="Besansky N."/>
            <person name="Howell P."/>
            <person name="Walton C."/>
            <person name="Young S.K."/>
            <person name="Zeng Q."/>
            <person name="Gargeya S."/>
            <person name="Fitzgerald M."/>
            <person name="Haas B."/>
            <person name="Abouelleil A."/>
            <person name="Allen A.W."/>
            <person name="Alvarado L."/>
            <person name="Arachchi H.M."/>
            <person name="Berlin A.M."/>
            <person name="Chapman S.B."/>
            <person name="Gainer-Dewar J."/>
            <person name="Goldberg J."/>
            <person name="Griggs A."/>
            <person name="Gujja S."/>
            <person name="Hansen M."/>
            <person name="Howarth C."/>
            <person name="Imamovic A."/>
            <person name="Ireland A."/>
            <person name="Larimer J."/>
            <person name="McCowan C."/>
            <person name="Murphy C."/>
            <person name="Pearson M."/>
            <person name="Poon T.W."/>
            <person name="Priest M."/>
            <person name="Roberts A."/>
            <person name="Saif S."/>
            <person name="Shea T."/>
            <person name="Sisk P."/>
            <person name="Sykes S."/>
            <person name="Wortman J."/>
            <person name="Nusbaum C."/>
            <person name="Birren B."/>
        </authorList>
    </citation>
    <scope>NUCLEOTIDE SEQUENCE [LARGE SCALE GENOMIC DNA]</scope>
    <source>
        <strain evidence="2">A-37</strain>
    </source>
</reference>
<dbReference type="AlphaFoldDB" id="A0A182MH53"/>
<evidence type="ECO:0000313" key="1">
    <source>
        <dbReference type="EnsemblMetazoa" id="ACUA018169-PA"/>
    </source>
</evidence>
<protein>
    <submittedName>
        <fullName evidence="1">Uncharacterized protein</fullName>
    </submittedName>
</protein>
<dbReference type="VEuPathDB" id="VectorBase:ACUA018169"/>
<sequence>MDNRPDTEVGAGYYLHPHLSALRYLEVCKTAYSYTAPEKAMTIYPVMKINANLPIEQQDAVFAGEIDIRARPPLESPEERKKRLNRLRIALWRYHIVHSISNYTEYN</sequence>
<dbReference type="EnsemblMetazoa" id="ACUA018169-RA">
    <property type="protein sequence ID" value="ACUA018169-PA"/>
    <property type="gene ID" value="ACUA018169"/>
</dbReference>
<dbReference type="EMBL" id="AXCM01007716">
    <property type="status" value="NOT_ANNOTATED_CDS"/>
    <property type="molecule type" value="Genomic_DNA"/>
</dbReference>